<name>A0A139XD35_9CYAN</name>
<reference evidence="2 3" key="1">
    <citation type="journal article" date="2013" name="Genome Biol. Evol.">
        <title>Genomes of Stigonematalean cyanobacteria (subsection V) and the evolution of oxygenic photosynthesis from prokaryotes to plastids.</title>
        <authorList>
            <person name="Dagan T."/>
            <person name="Roettger M."/>
            <person name="Stucken K."/>
            <person name="Landan G."/>
            <person name="Koch R."/>
            <person name="Major P."/>
            <person name="Gould S.B."/>
            <person name="Goremykin V.V."/>
            <person name="Rippka R."/>
            <person name="Tandeau de Marsac N."/>
            <person name="Gugger M."/>
            <person name="Lockhart P.J."/>
            <person name="Allen J.F."/>
            <person name="Brune I."/>
            <person name="Maus I."/>
            <person name="Puhler A."/>
            <person name="Martin W.F."/>
        </authorList>
    </citation>
    <scope>NUCLEOTIDE SEQUENCE [LARGE SCALE GENOMIC DNA]</scope>
    <source>
        <strain evidence="2 3">PCC 7110</strain>
    </source>
</reference>
<dbReference type="OrthoDB" id="573258at2"/>
<evidence type="ECO:0000313" key="2">
    <source>
        <dbReference type="EMBL" id="KYC42607.1"/>
    </source>
</evidence>
<comment type="caution">
    <text evidence="2">The sequence shown here is derived from an EMBL/GenBank/DDBJ whole genome shotgun (WGS) entry which is preliminary data.</text>
</comment>
<keyword evidence="1" id="KW-0472">Membrane</keyword>
<organism evidence="2 3">
    <name type="scientific">Scytonema hofmannii PCC 7110</name>
    <dbReference type="NCBI Taxonomy" id="128403"/>
    <lineage>
        <taxon>Bacteria</taxon>
        <taxon>Bacillati</taxon>
        <taxon>Cyanobacteriota</taxon>
        <taxon>Cyanophyceae</taxon>
        <taxon>Nostocales</taxon>
        <taxon>Scytonemataceae</taxon>
        <taxon>Scytonema</taxon>
    </lineage>
</organism>
<dbReference type="EMBL" id="ANNX02000020">
    <property type="protein sequence ID" value="KYC42607.1"/>
    <property type="molecule type" value="Genomic_DNA"/>
</dbReference>
<sequence>MNLKSVRNQVFTLIKVISIVLIVSAIGLELCNFYARLTNNQLPNMLSTVFLVERFAVTIHFIEGIIAAFYAPSRKKVPIQYGTYTFFVGTVGLLELLAMTQEHD</sequence>
<feature type="transmembrane region" description="Helical" evidence="1">
    <location>
        <begin position="84"/>
        <end position="101"/>
    </location>
</feature>
<gene>
    <name evidence="2" type="ORF">WA1_21060</name>
</gene>
<dbReference type="AlphaFoldDB" id="A0A139XD35"/>
<evidence type="ECO:0000313" key="3">
    <source>
        <dbReference type="Proteomes" id="UP000076925"/>
    </source>
</evidence>
<feature type="transmembrane region" description="Helical" evidence="1">
    <location>
        <begin position="55"/>
        <end position="72"/>
    </location>
</feature>
<keyword evidence="1" id="KW-1133">Transmembrane helix</keyword>
<accession>A0A139XD35</accession>
<protein>
    <submittedName>
        <fullName evidence="2">Uncharacterized protein</fullName>
    </submittedName>
</protein>
<keyword evidence="1" id="KW-0812">Transmembrane</keyword>
<keyword evidence="3" id="KW-1185">Reference proteome</keyword>
<dbReference type="Proteomes" id="UP000076925">
    <property type="component" value="Unassembled WGS sequence"/>
</dbReference>
<feature type="transmembrane region" description="Helical" evidence="1">
    <location>
        <begin position="12"/>
        <end position="35"/>
    </location>
</feature>
<proteinExistence type="predicted"/>
<evidence type="ECO:0000256" key="1">
    <source>
        <dbReference type="SAM" id="Phobius"/>
    </source>
</evidence>